<keyword evidence="1" id="KW-1133">Transmembrane helix</keyword>
<feature type="domain" description="DUF7164" evidence="2">
    <location>
        <begin position="56"/>
        <end position="422"/>
    </location>
</feature>
<proteinExistence type="predicted"/>
<name>A0A814RWZ3_9BILA</name>
<evidence type="ECO:0000256" key="1">
    <source>
        <dbReference type="SAM" id="Phobius"/>
    </source>
</evidence>
<accession>A0A814RWZ3</accession>
<feature type="domain" description="DUF7164" evidence="2">
    <location>
        <begin position="445"/>
        <end position="797"/>
    </location>
</feature>
<keyword evidence="1" id="KW-0472">Membrane</keyword>
<organism evidence="3 4">
    <name type="scientific">Adineta steineri</name>
    <dbReference type="NCBI Taxonomy" id="433720"/>
    <lineage>
        <taxon>Eukaryota</taxon>
        <taxon>Metazoa</taxon>
        <taxon>Spiralia</taxon>
        <taxon>Gnathifera</taxon>
        <taxon>Rotifera</taxon>
        <taxon>Eurotatoria</taxon>
        <taxon>Bdelloidea</taxon>
        <taxon>Adinetida</taxon>
        <taxon>Adinetidae</taxon>
        <taxon>Adineta</taxon>
    </lineage>
</organism>
<dbReference type="InterPro" id="IPR055588">
    <property type="entry name" value="DUF7164"/>
</dbReference>
<keyword evidence="1" id="KW-0812">Transmembrane</keyword>
<dbReference type="OrthoDB" id="330499at2759"/>
<gene>
    <name evidence="3" type="ORF">VCS650_LOCUS22200</name>
</gene>
<evidence type="ECO:0000313" key="4">
    <source>
        <dbReference type="Proteomes" id="UP000663891"/>
    </source>
</evidence>
<sequence>MSLSIAPYKHRKLTIPFLIIIILIGTYLLVQTFNSGLGIIAPANKYLLKQTSQLNSSFVRRAILVFYPTNQEAHYLSEIRWLYRSWIEMMKYESKNWRTDLIIYTERYSLSFQQLGCIVNEIRKNETEPPRCRIFLYLRISNRKINSVTNHQTIFVDTNKKELFNVNIPRSTLLYRHLSTYGYIDSVNIIAEGYPTFKYYDFILKTDIDVFITKQFAKFIPFVHSGLLVGRGGYSSDFNNRRLARIARDMNWTHQGIPNIGSTWYGSPYIAQRIATLTLDAMLHLYNNEFARAEREQKLGTLLWPDWHYGVLSMYGTHLAVNHLLISEKLNVTKADQLLDQSTTNPDQFDLEKNNRLHLHCWHTEKKFSKFQFKLGQYNQIHPRTLLNDSSAQAYAMRMALESGLMSLEELGQRLRDISNSHPTTRQNDIGNNDYTPRLQQPLTSLILRGLLVFFPQSQEEEYLPELLWFYRSWLEMMQQEPFIWRTDLIIYTEKYTLPLQQLGCIYNRIRINKGELPQCRVFPYQTLDFRNGTDEIDKTNMYLYQQFDKNRSMSLMEYTKKYPYIDSINIIAECYPSFAMYDYILRTDIDVFLTKNFGHFVPHKDTLLVGKGGYSTVFSARRLTRIAKDMNWMYANITNIGSTWYGPPHIAQRIANFSLEAVLHLSMNEFTLPERQGRLGDVLWPEWHFGVLSMYGTHLAVNHLIVAENIHIGLATTLLDQNTDTKDLYDIEKNNHLHLHCWHTFEPFSKSLFKEGRYNHINPGTLMNDTSASGYAMRLALESRLMSFGGLRQALLTSKSLPNS</sequence>
<reference evidence="3" key="1">
    <citation type="submission" date="2021-02" db="EMBL/GenBank/DDBJ databases">
        <authorList>
            <person name="Nowell W R."/>
        </authorList>
    </citation>
    <scope>NUCLEOTIDE SEQUENCE</scope>
</reference>
<comment type="caution">
    <text evidence="3">The sequence shown here is derived from an EMBL/GenBank/DDBJ whole genome shotgun (WGS) entry which is preliminary data.</text>
</comment>
<dbReference type="AlphaFoldDB" id="A0A814RWZ3"/>
<dbReference type="Proteomes" id="UP000663891">
    <property type="component" value="Unassembled WGS sequence"/>
</dbReference>
<evidence type="ECO:0000259" key="2">
    <source>
        <dbReference type="Pfam" id="PF23741"/>
    </source>
</evidence>
<feature type="transmembrane region" description="Helical" evidence="1">
    <location>
        <begin position="12"/>
        <end position="30"/>
    </location>
</feature>
<dbReference type="Pfam" id="PF23741">
    <property type="entry name" value="DUF7164"/>
    <property type="match status" value="2"/>
</dbReference>
<evidence type="ECO:0000313" key="3">
    <source>
        <dbReference type="EMBL" id="CAF1139750.1"/>
    </source>
</evidence>
<dbReference type="EMBL" id="CAJNON010000248">
    <property type="protein sequence ID" value="CAF1139750.1"/>
    <property type="molecule type" value="Genomic_DNA"/>
</dbReference>
<protein>
    <recommendedName>
        <fullName evidence="2">DUF7164 domain-containing protein</fullName>
    </recommendedName>
</protein>